<sequence length="269" mass="30830">MIRLAHIDLPPDIVKKLHGYQQAVNKGATYADRVALAKRHFGLRNRKDNKTFEAVKHSLTEMCSGARRCCYCEDSVADEVEHIKPKDLYPELVFVWENYLYACGPCNGPKNNCFAIFAADDGQMVEVGRTRDTLALPPTRGEPVLIDPRQEDPLDYMELDLPGTFLFLPVGEPGTLSHQRAEYTIKLLGLNRRDYLLKARAEAYCSYRARLAEYVHRRDAGATPADLERLISGVRRMNHPTVWREMQRQHTIIPELRDLFDATPEALFW</sequence>
<evidence type="ECO:0000313" key="2">
    <source>
        <dbReference type="Proteomes" id="UP000280307"/>
    </source>
</evidence>
<organism evidence="1 2">
    <name type="scientific">Candidatus Viridilinea halotolerans</name>
    <dbReference type="NCBI Taxonomy" id="2491704"/>
    <lineage>
        <taxon>Bacteria</taxon>
        <taxon>Bacillati</taxon>
        <taxon>Chloroflexota</taxon>
        <taxon>Chloroflexia</taxon>
        <taxon>Chloroflexales</taxon>
        <taxon>Chloroflexineae</taxon>
        <taxon>Oscillochloridaceae</taxon>
        <taxon>Candidatus Viridilinea</taxon>
    </lineage>
</organism>
<dbReference type="Gene3D" id="1.10.30.50">
    <property type="match status" value="1"/>
</dbReference>
<dbReference type="EMBL" id="RSAS01000326">
    <property type="protein sequence ID" value="RRR73647.1"/>
    <property type="molecule type" value="Genomic_DNA"/>
</dbReference>
<gene>
    <name evidence="1" type="ORF">EI684_08515</name>
</gene>
<comment type="caution">
    <text evidence="1">The sequence shown here is derived from an EMBL/GenBank/DDBJ whole genome shotgun (WGS) entry which is preliminary data.</text>
</comment>
<proteinExistence type="predicted"/>
<protein>
    <submittedName>
        <fullName evidence="1">Uncharacterized protein</fullName>
    </submittedName>
</protein>
<dbReference type="Proteomes" id="UP000280307">
    <property type="component" value="Unassembled WGS sequence"/>
</dbReference>
<reference evidence="1 2" key="1">
    <citation type="submission" date="2018-12" db="EMBL/GenBank/DDBJ databases">
        <title>Genome Sequence of Candidatus Viridilinea halotolerans isolated from saline sulfide-rich spring.</title>
        <authorList>
            <person name="Grouzdev D.S."/>
            <person name="Burganskaya E.I."/>
            <person name="Krutkina M.S."/>
            <person name="Sukhacheva M.V."/>
            <person name="Gorlenko V.M."/>
        </authorList>
    </citation>
    <scope>NUCLEOTIDE SEQUENCE [LARGE SCALE GENOMIC DNA]</scope>
    <source>
        <strain evidence="1">Chok-6</strain>
    </source>
</reference>
<evidence type="ECO:0000313" key="1">
    <source>
        <dbReference type="EMBL" id="RRR73647.1"/>
    </source>
</evidence>
<accession>A0A426U267</accession>
<name>A0A426U267_9CHLR</name>
<dbReference type="AlphaFoldDB" id="A0A426U267"/>